<dbReference type="PANTHER" id="PTHR30481:SF2">
    <property type="entry name" value="SITE-SPECIFIC DNA-METHYLTRANSFERASE (ADENINE-SPECIFIC)"/>
    <property type="match status" value="1"/>
</dbReference>
<dbReference type="Proteomes" id="UP000034085">
    <property type="component" value="Chromosome"/>
</dbReference>
<proteinExistence type="inferred from homology"/>
<dbReference type="GO" id="GO:1904047">
    <property type="term" value="F:S-adenosyl-L-methionine binding"/>
    <property type="evidence" value="ECO:0007669"/>
    <property type="project" value="TreeGrafter"/>
</dbReference>
<evidence type="ECO:0000313" key="7">
    <source>
        <dbReference type="EMBL" id="AKE60927.1"/>
    </source>
</evidence>
<protein>
    <recommendedName>
        <fullName evidence="2">site-specific DNA-methyltransferase (adenine-specific)</fullName>
        <ecNumber evidence="2">2.1.1.72</ecNumber>
    </recommendedName>
</protein>
<dbReference type="HOGENOM" id="CLU_063430_4_0_6"/>
<keyword evidence="4 7" id="KW-0808">Transferase</keyword>
<dbReference type="KEGG" id="cama:F384_21340"/>
<dbReference type="Gene3D" id="3.40.50.150">
    <property type="entry name" value="Vaccinia Virus protein VP39"/>
    <property type="match status" value="1"/>
</dbReference>
<dbReference type="RefSeq" id="WP_046493335.1">
    <property type="nucleotide sequence ID" value="NZ_CP011132.1"/>
</dbReference>
<dbReference type="GO" id="GO:0032259">
    <property type="term" value="P:methylation"/>
    <property type="evidence" value="ECO:0007669"/>
    <property type="project" value="UniProtKB-KW"/>
</dbReference>
<dbReference type="InterPro" id="IPR002052">
    <property type="entry name" value="DNA_methylase_N6_adenine_CS"/>
</dbReference>
<dbReference type="Pfam" id="PF02086">
    <property type="entry name" value="MethyltransfD12"/>
    <property type="match status" value="1"/>
</dbReference>
<keyword evidence="3 7" id="KW-0489">Methyltransferase</keyword>
<evidence type="ECO:0000256" key="6">
    <source>
        <dbReference type="ARBA" id="ARBA00047942"/>
    </source>
</evidence>
<dbReference type="GO" id="GO:0006298">
    <property type="term" value="P:mismatch repair"/>
    <property type="evidence" value="ECO:0007669"/>
    <property type="project" value="TreeGrafter"/>
</dbReference>
<dbReference type="PROSITE" id="PS00092">
    <property type="entry name" value="N6_MTASE"/>
    <property type="match status" value="1"/>
</dbReference>
<comment type="similarity">
    <text evidence="1">Belongs to the N(4)/N(6)-methyltransferase family.</text>
</comment>
<keyword evidence="5" id="KW-0949">S-adenosyl-L-methionine</keyword>
<accession>A0A0F6TYK1</accession>
<dbReference type="PANTHER" id="PTHR30481">
    <property type="entry name" value="DNA ADENINE METHYLASE"/>
    <property type="match status" value="1"/>
</dbReference>
<dbReference type="PATRIC" id="fig|1261127.3.peg.4437"/>
<dbReference type="SUPFAM" id="SSF53335">
    <property type="entry name" value="S-adenosyl-L-methionine-dependent methyltransferases"/>
    <property type="match status" value="1"/>
</dbReference>
<dbReference type="OrthoDB" id="9805629at2"/>
<dbReference type="REBASE" id="110001">
    <property type="entry name" value="M.CamY19ORF21340P"/>
</dbReference>
<dbReference type="PRINTS" id="PR00505">
    <property type="entry name" value="D12N6MTFRASE"/>
</dbReference>
<dbReference type="InterPro" id="IPR012327">
    <property type="entry name" value="MeTrfase_D12"/>
</dbReference>
<sequence>MDQRILEHEAIKQLSKKSVRKLFGVHDVPRASSPFRYPGGKDKLASFLAIFLMHNKLNGARFIEPFCGGAGASLSLLLGGYVKEIHLNDKNYALFCFWDQLLNNTDNLLDMVYQNIPSIDEWHNQKKIYQSSISDPNKHTKLEYGFSVFYLNRANRSGVLSAGPIGGLDQSGKYKIDCRYTVSTLIKKLEKIASMRESIFVYNEHCIDFLKRFDNKDNYENDFVYLDPPYVKEGRNIYSKNFCFDDTQHRELKDYIAGYANRWLISYDDHPLVHELYSKHGARAVEISYVMNQAKVGKELMIADSRLRMPESLFTVDILESESKISIEKKAIKTA</sequence>
<evidence type="ECO:0000256" key="3">
    <source>
        <dbReference type="ARBA" id="ARBA00022603"/>
    </source>
</evidence>
<organism evidence="7 8">
    <name type="scientific">Citrobacter amalonaticus Y19</name>
    <dbReference type="NCBI Taxonomy" id="1261127"/>
    <lineage>
        <taxon>Bacteria</taxon>
        <taxon>Pseudomonadati</taxon>
        <taxon>Pseudomonadota</taxon>
        <taxon>Gammaproteobacteria</taxon>
        <taxon>Enterobacterales</taxon>
        <taxon>Enterobacteriaceae</taxon>
        <taxon>Citrobacter</taxon>
    </lineage>
</organism>
<evidence type="ECO:0000313" key="8">
    <source>
        <dbReference type="Proteomes" id="UP000034085"/>
    </source>
</evidence>
<dbReference type="GO" id="GO:0009307">
    <property type="term" value="P:DNA restriction-modification system"/>
    <property type="evidence" value="ECO:0007669"/>
    <property type="project" value="InterPro"/>
</dbReference>
<evidence type="ECO:0000256" key="2">
    <source>
        <dbReference type="ARBA" id="ARBA00011900"/>
    </source>
</evidence>
<dbReference type="EMBL" id="CP011132">
    <property type="protein sequence ID" value="AKE60927.1"/>
    <property type="molecule type" value="Genomic_DNA"/>
</dbReference>
<comment type="catalytic activity">
    <reaction evidence="6">
        <text>a 2'-deoxyadenosine in DNA + S-adenosyl-L-methionine = an N(6)-methyl-2'-deoxyadenosine in DNA + S-adenosyl-L-homocysteine + H(+)</text>
        <dbReference type="Rhea" id="RHEA:15197"/>
        <dbReference type="Rhea" id="RHEA-COMP:12418"/>
        <dbReference type="Rhea" id="RHEA-COMP:12419"/>
        <dbReference type="ChEBI" id="CHEBI:15378"/>
        <dbReference type="ChEBI" id="CHEBI:57856"/>
        <dbReference type="ChEBI" id="CHEBI:59789"/>
        <dbReference type="ChEBI" id="CHEBI:90615"/>
        <dbReference type="ChEBI" id="CHEBI:90616"/>
        <dbReference type="EC" id="2.1.1.72"/>
    </reaction>
</comment>
<dbReference type="Gene3D" id="1.10.1020.10">
    <property type="entry name" value="Adenine-specific Methyltransferase, Domain 2"/>
    <property type="match status" value="1"/>
</dbReference>
<dbReference type="InterPro" id="IPR029063">
    <property type="entry name" value="SAM-dependent_MTases_sf"/>
</dbReference>
<dbReference type="InterPro" id="IPR023095">
    <property type="entry name" value="Ade_MeTrfase_dom_2"/>
</dbReference>
<evidence type="ECO:0000256" key="1">
    <source>
        <dbReference type="ARBA" id="ARBA00006594"/>
    </source>
</evidence>
<dbReference type="PIRSF" id="PIRSF000398">
    <property type="entry name" value="M_m6A_EcoRV"/>
    <property type="match status" value="1"/>
</dbReference>
<evidence type="ECO:0000256" key="4">
    <source>
        <dbReference type="ARBA" id="ARBA00022679"/>
    </source>
</evidence>
<dbReference type="GO" id="GO:0009007">
    <property type="term" value="F:site-specific DNA-methyltransferase (adenine-specific) activity"/>
    <property type="evidence" value="ECO:0007669"/>
    <property type="project" value="UniProtKB-EC"/>
</dbReference>
<dbReference type="EC" id="2.1.1.72" evidence="2"/>
<dbReference type="GO" id="GO:0043565">
    <property type="term" value="F:sequence-specific DNA binding"/>
    <property type="evidence" value="ECO:0007669"/>
    <property type="project" value="TreeGrafter"/>
</dbReference>
<gene>
    <name evidence="7" type="ORF">F384_21340</name>
</gene>
<reference evidence="7 8" key="1">
    <citation type="journal article" date="2013" name="Appl. Microbiol. Biotechnol.">
        <title>Glycerol assimilation and production of 1,3-propanediol by Citrobacter amalonaticus Y19.</title>
        <authorList>
            <person name="Ainala S.K."/>
            <person name="Ashok S."/>
            <person name="Ko Y."/>
            <person name="Park S."/>
        </authorList>
    </citation>
    <scope>NUCLEOTIDE SEQUENCE [LARGE SCALE GENOMIC DNA]</scope>
    <source>
        <strain evidence="7 8">Y19</strain>
    </source>
</reference>
<dbReference type="AlphaFoldDB" id="A0A0F6TYK1"/>
<dbReference type="InterPro" id="IPR012263">
    <property type="entry name" value="M_m6A_EcoRV"/>
</dbReference>
<name>A0A0F6TYK1_CITAM</name>
<evidence type="ECO:0000256" key="5">
    <source>
        <dbReference type="ARBA" id="ARBA00022691"/>
    </source>
</evidence>